<reference evidence="2" key="1">
    <citation type="submission" date="2021-04" db="EMBL/GenBank/DDBJ databases">
        <authorList>
            <person name="Tunstrom K."/>
        </authorList>
    </citation>
    <scope>NUCLEOTIDE SEQUENCE</scope>
</reference>
<dbReference type="GO" id="GO:0006741">
    <property type="term" value="P:NADP+ biosynthetic process"/>
    <property type="evidence" value="ECO:0007669"/>
    <property type="project" value="TreeGrafter"/>
</dbReference>
<dbReference type="EMBL" id="CAJQZP010001254">
    <property type="protein sequence ID" value="CAG5033316.1"/>
    <property type="molecule type" value="Genomic_DNA"/>
</dbReference>
<evidence type="ECO:0000256" key="1">
    <source>
        <dbReference type="SAM" id="MobiDB-lite"/>
    </source>
</evidence>
<dbReference type="AlphaFoldDB" id="A0A8S3XNI2"/>
<sequence>MKSAGLFQITPSIEARNAASISFDGRSQLTLRPGDSLYVTTSVYPVPSICAQDQISDWFDSLAECLHWNVRKKQKQIDELSDMTHSSSDTLEELDGNHQDDRPADT</sequence>
<gene>
    <name evidence="2" type="ORF">PAPOLLO_LOCUS20069</name>
</gene>
<comment type="caution">
    <text evidence="2">The sequence shown here is derived from an EMBL/GenBank/DDBJ whole genome shotgun (WGS) entry which is preliminary data.</text>
</comment>
<organism evidence="2 3">
    <name type="scientific">Parnassius apollo</name>
    <name type="common">Apollo butterfly</name>
    <name type="synonym">Papilio apollo</name>
    <dbReference type="NCBI Taxonomy" id="110799"/>
    <lineage>
        <taxon>Eukaryota</taxon>
        <taxon>Metazoa</taxon>
        <taxon>Ecdysozoa</taxon>
        <taxon>Arthropoda</taxon>
        <taxon>Hexapoda</taxon>
        <taxon>Insecta</taxon>
        <taxon>Pterygota</taxon>
        <taxon>Neoptera</taxon>
        <taxon>Endopterygota</taxon>
        <taxon>Lepidoptera</taxon>
        <taxon>Glossata</taxon>
        <taxon>Ditrysia</taxon>
        <taxon>Papilionoidea</taxon>
        <taxon>Papilionidae</taxon>
        <taxon>Parnassiinae</taxon>
        <taxon>Parnassini</taxon>
        <taxon>Parnassius</taxon>
        <taxon>Parnassius</taxon>
    </lineage>
</organism>
<dbReference type="PANTHER" id="PTHR20275:SF0">
    <property type="entry name" value="NAD KINASE"/>
    <property type="match status" value="1"/>
</dbReference>
<proteinExistence type="predicted"/>
<accession>A0A8S3XNI2</accession>
<evidence type="ECO:0000313" key="3">
    <source>
        <dbReference type="Proteomes" id="UP000691718"/>
    </source>
</evidence>
<dbReference type="GO" id="GO:0003951">
    <property type="term" value="F:NAD+ kinase activity"/>
    <property type="evidence" value="ECO:0007669"/>
    <property type="project" value="TreeGrafter"/>
</dbReference>
<dbReference type="PANTHER" id="PTHR20275">
    <property type="entry name" value="NAD KINASE"/>
    <property type="match status" value="1"/>
</dbReference>
<protein>
    <submittedName>
        <fullName evidence="2">(apollo) hypothetical protein</fullName>
    </submittedName>
</protein>
<dbReference type="Proteomes" id="UP000691718">
    <property type="component" value="Unassembled WGS sequence"/>
</dbReference>
<feature type="compositionally biased region" description="Basic and acidic residues" evidence="1">
    <location>
        <begin position="95"/>
        <end position="106"/>
    </location>
</feature>
<dbReference type="OrthoDB" id="24581at2759"/>
<feature type="region of interest" description="Disordered" evidence="1">
    <location>
        <begin position="77"/>
        <end position="106"/>
    </location>
</feature>
<keyword evidence="3" id="KW-1185">Reference proteome</keyword>
<evidence type="ECO:0000313" key="2">
    <source>
        <dbReference type="EMBL" id="CAG5033316.1"/>
    </source>
</evidence>
<name>A0A8S3XNI2_PARAO</name>